<gene>
    <name evidence="2" type="ORF">SAMN02745906_1837</name>
</gene>
<dbReference type="PANTHER" id="PTHR43792:SF1">
    <property type="entry name" value="N-ACETYLTRANSFERASE DOMAIN-CONTAINING PROTEIN"/>
    <property type="match status" value="1"/>
</dbReference>
<feature type="domain" description="N-acetyltransferase" evidence="1">
    <location>
        <begin position="8"/>
        <end position="169"/>
    </location>
</feature>
<dbReference type="Proteomes" id="UP000198970">
    <property type="component" value="Chromosome I"/>
</dbReference>
<dbReference type="PANTHER" id="PTHR43792">
    <property type="entry name" value="GNAT FAMILY, PUTATIVE (AFU_ORTHOLOGUE AFUA_3G00765)-RELATED-RELATED"/>
    <property type="match status" value="1"/>
</dbReference>
<evidence type="ECO:0000313" key="2">
    <source>
        <dbReference type="EMBL" id="SET77814.1"/>
    </source>
</evidence>
<dbReference type="InterPro" id="IPR051531">
    <property type="entry name" value="N-acetyltransferase"/>
</dbReference>
<evidence type="ECO:0000313" key="3">
    <source>
        <dbReference type="Proteomes" id="UP000198970"/>
    </source>
</evidence>
<accession>A0ABY1C7P1</accession>
<reference evidence="2 3" key="1">
    <citation type="submission" date="2016-10" db="EMBL/GenBank/DDBJ databases">
        <authorList>
            <person name="Varghese N."/>
            <person name="Submissions S."/>
        </authorList>
    </citation>
    <scope>NUCLEOTIDE SEQUENCE [LARGE SCALE GENOMIC DNA]</scope>
    <source>
        <strain evidence="2 3">ATCC 19403</strain>
    </source>
</reference>
<sequence length="169" mass="19942">MILETKRLKAKEMTQNDFVNLASMLQDDEVMYAYEHQFTDEDVQVWLDRNIDRYRKYGFGLWGISLKESDEFIGNAGLSYQNVEGELVLELGYLLKKKFWKQGYAGEITAEIIRYVFEVLKEKEIYSVIKSDNSASIKIAERNGMNKVKEFYTTYYNGEMLHYLYKLSV</sequence>
<name>A0ABY1C7P1_9FIRM</name>
<protein>
    <submittedName>
        <fullName evidence="2">Protein N-acetyltransferase, RimJ/RimL family</fullName>
    </submittedName>
</protein>
<dbReference type="EMBL" id="LT630003">
    <property type="protein sequence ID" value="SET77814.1"/>
    <property type="molecule type" value="Genomic_DNA"/>
</dbReference>
<dbReference type="Pfam" id="PF13302">
    <property type="entry name" value="Acetyltransf_3"/>
    <property type="match status" value="1"/>
</dbReference>
<dbReference type="RefSeq" id="WP_054790954.1">
    <property type="nucleotide sequence ID" value="NZ_LT630003.1"/>
</dbReference>
<proteinExistence type="predicted"/>
<dbReference type="Gene3D" id="3.40.630.30">
    <property type="match status" value="1"/>
</dbReference>
<dbReference type="PROSITE" id="PS51186">
    <property type="entry name" value="GNAT"/>
    <property type="match status" value="1"/>
</dbReference>
<organism evidence="2 3">
    <name type="scientific">Lacrimispora sphenoides JCM 1415</name>
    <dbReference type="NCBI Taxonomy" id="1297793"/>
    <lineage>
        <taxon>Bacteria</taxon>
        <taxon>Bacillati</taxon>
        <taxon>Bacillota</taxon>
        <taxon>Clostridia</taxon>
        <taxon>Lachnospirales</taxon>
        <taxon>Lachnospiraceae</taxon>
        <taxon>Lacrimispora</taxon>
    </lineage>
</organism>
<keyword evidence="3" id="KW-1185">Reference proteome</keyword>
<dbReference type="SUPFAM" id="SSF55729">
    <property type="entry name" value="Acyl-CoA N-acyltransferases (Nat)"/>
    <property type="match status" value="1"/>
</dbReference>
<dbReference type="InterPro" id="IPR016181">
    <property type="entry name" value="Acyl_CoA_acyltransferase"/>
</dbReference>
<dbReference type="InterPro" id="IPR000182">
    <property type="entry name" value="GNAT_dom"/>
</dbReference>
<evidence type="ECO:0000259" key="1">
    <source>
        <dbReference type="PROSITE" id="PS51186"/>
    </source>
</evidence>